<organism evidence="5 6">
    <name type="scientific">Quadrisphaera setariae</name>
    <dbReference type="NCBI Taxonomy" id="2593304"/>
    <lineage>
        <taxon>Bacteria</taxon>
        <taxon>Bacillati</taxon>
        <taxon>Actinomycetota</taxon>
        <taxon>Actinomycetes</taxon>
        <taxon>Kineosporiales</taxon>
        <taxon>Kineosporiaceae</taxon>
        <taxon>Quadrisphaera</taxon>
    </lineage>
</organism>
<dbReference type="Proteomes" id="UP000321234">
    <property type="component" value="Unassembled WGS sequence"/>
</dbReference>
<protein>
    <recommendedName>
        <fullName evidence="2">Bleomycin resistance protein</fullName>
    </recommendedName>
</protein>
<evidence type="ECO:0000313" key="5">
    <source>
        <dbReference type="EMBL" id="TXR52737.1"/>
    </source>
</evidence>
<dbReference type="OrthoDB" id="9798201at2"/>
<keyword evidence="6" id="KW-1185">Reference proteome</keyword>
<dbReference type="Pfam" id="PF19581">
    <property type="entry name" value="Glyoxalase_7"/>
    <property type="match status" value="1"/>
</dbReference>
<dbReference type="SUPFAM" id="SSF54593">
    <property type="entry name" value="Glyoxalase/Bleomycin resistance protein/Dihydroxybiphenyl dioxygenase"/>
    <property type="match status" value="1"/>
</dbReference>
<feature type="domain" description="VOC" evidence="4">
    <location>
        <begin position="63"/>
        <end position="177"/>
    </location>
</feature>
<evidence type="ECO:0000259" key="4">
    <source>
        <dbReference type="PROSITE" id="PS51819"/>
    </source>
</evidence>
<dbReference type="InterPro" id="IPR045517">
    <property type="entry name" value="Glyoxalase_8"/>
</dbReference>
<dbReference type="Pfam" id="PF20066">
    <property type="entry name" value="Glyoxalase_8"/>
    <property type="match status" value="1"/>
</dbReference>
<dbReference type="InterPro" id="IPR000335">
    <property type="entry name" value="Bleomycin-R"/>
</dbReference>
<comment type="similarity">
    <text evidence="1">Belongs to the bleomycin resistance protein family.</text>
</comment>
<dbReference type="PROSITE" id="PS51819">
    <property type="entry name" value="VOC"/>
    <property type="match status" value="1"/>
</dbReference>
<dbReference type="AlphaFoldDB" id="A0A5C8Z548"/>
<evidence type="ECO:0000256" key="3">
    <source>
        <dbReference type="ARBA" id="ARBA00023251"/>
    </source>
</evidence>
<dbReference type="InterPro" id="IPR029068">
    <property type="entry name" value="Glyas_Bleomycin-R_OHBP_Dase"/>
</dbReference>
<evidence type="ECO:0000256" key="2">
    <source>
        <dbReference type="ARBA" id="ARBA00021572"/>
    </source>
</evidence>
<dbReference type="EMBL" id="VKAC01000012">
    <property type="protein sequence ID" value="TXR52737.1"/>
    <property type="molecule type" value="Genomic_DNA"/>
</dbReference>
<dbReference type="GO" id="GO:0046677">
    <property type="term" value="P:response to antibiotic"/>
    <property type="evidence" value="ECO:0007669"/>
    <property type="project" value="UniProtKB-KW"/>
</dbReference>
<keyword evidence="3" id="KW-0046">Antibiotic resistance</keyword>
<dbReference type="Gene3D" id="3.10.180.10">
    <property type="entry name" value="2,3-Dihydroxybiphenyl 1,2-Dioxygenase, domain 1"/>
    <property type="match status" value="1"/>
</dbReference>
<dbReference type="InterPro" id="IPR037523">
    <property type="entry name" value="VOC_core"/>
</dbReference>
<evidence type="ECO:0000313" key="6">
    <source>
        <dbReference type="Proteomes" id="UP000321234"/>
    </source>
</evidence>
<name>A0A5C8Z548_9ACTN</name>
<proteinExistence type="inferred from homology"/>
<evidence type="ECO:0000256" key="1">
    <source>
        <dbReference type="ARBA" id="ARBA00011051"/>
    </source>
</evidence>
<gene>
    <name evidence="5" type="ORF">FMM08_18495</name>
</gene>
<sequence>MTVIVDVETAKAAARALRKDLSARGVDLTHSAALELVAHQLGHRDWNTASALLAPGEEPPQLRAPVPVLRVLDGEVGREFYSQLGFELLWEHRFEPDLPLYQRLRRDEVVLDLSEHYGDGVPGTVVWVPVRDVRALHAELRPRLWAHQRPGLDQDAPGGPTFTVGDPYGNHLRFCQPAG</sequence>
<comment type="caution">
    <text evidence="5">The sequence shown here is derived from an EMBL/GenBank/DDBJ whole genome shotgun (WGS) entry which is preliminary data.</text>
</comment>
<accession>A0A5C8Z548</accession>
<reference evidence="5 6" key="1">
    <citation type="submission" date="2019-07" db="EMBL/GenBank/DDBJ databases">
        <title>Quadrisphaera sp. strain DD2A genome sequencing and assembly.</title>
        <authorList>
            <person name="Kim I."/>
        </authorList>
    </citation>
    <scope>NUCLEOTIDE SEQUENCE [LARGE SCALE GENOMIC DNA]</scope>
    <source>
        <strain evidence="5 6">DD2A</strain>
    </source>
</reference>
<dbReference type="RefSeq" id="WP_147927859.1">
    <property type="nucleotide sequence ID" value="NZ_VKAC01000012.1"/>
</dbReference>